<evidence type="ECO:0000313" key="2">
    <source>
        <dbReference type="Proteomes" id="UP000277671"/>
    </source>
</evidence>
<accession>A0A495JW26</accession>
<organism evidence="1 2">
    <name type="scientific">Micromonospora pisi</name>
    <dbReference type="NCBI Taxonomy" id="589240"/>
    <lineage>
        <taxon>Bacteria</taxon>
        <taxon>Bacillati</taxon>
        <taxon>Actinomycetota</taxon>
        <taxon>Actinomycetes</taxon>
        <taxon>Micromonosporales</taxon>
        <taxon>Micromonosporaceae</taxon>
        <taxon>Micromonospora</taxon>
    </lineage>
</organism>
<dbReference type="Proteomes" id="UP000277671">
    <property type="component" value="Unassembled WGS sequence"/>
</dbReference>
<name>A0A495JW26_9ACTN</name>
<keyword evidence="2" id="KW-1185">Reference proteome</keyword>
<reference evidence="1 2" key="1">
    <citation type="submission" date="2018-10" db="EMBL/GenBank/DDBJ databases">
        <title>Sequencing the genomes of 1000 actinobacteria strains.</title>
        <authorList>
            <person name="Klenk H.-P."/>
        </authorList>
    </citation>
    <scope>NUCLEOTIDE SEQUENCE [LARGE SCALE GENOMIC DNA]</scope>
    <source>
        <strain evidence="1 2">DSM 45175</strain>
    </source>
</reference>
<protein>
    <submittedName>
        <fullName evidence="1">Uncharacterized protein</fullName>
    </submittedName>
</protein>
<proteinExistence type="predicted"/>
<sequence>MTGIIGYAGSVADRLRYIIHVEVEEERYSG</sequence>
<dbReference type="AlphaFoldDB" id="A0A495JW26"/>
<evidence type="ECO:0000313" key="1">
    <source>
        <dbReference type="EMBL" id="RKR93071.1"/>
    </source>
</evidence>
<comment type="caution">
    <text evidence="1">The sequence shown here is derived from an EMBL/GenBank/DDBJ whole genome shotgun (WGS) entry which is preliminary data.</text>
</comment>
<dbReference type="EMBL" id="RBKT01000001">
    <property type="protein sequence ID" value="RKR93071.1"/>
    <property type="molecule type" value="Genomic_DNA"/>
</dbReference>
<gene>
    <name evidence="1" type="ORF">BDK92_7579</name>
</gene>